<evidence type="ECO:0000256" key="1">
    <source>
        <dbReference type="SAM" id="Coils"/>
    </source>
</evidence>
<feature type="transmembrane region" description="Helical" evidence="2">
    <location>
        <begin position="12"/>
        <end position="33"/>
    </location>
</feature>
<dbReference type="PROSITE" id="PS50883">
    <property type="entry name" value="EAL"/>
    <property type="match status" value="1"/>
</dbReference>
<evidence type="ECO:0000259" key="3">
    <source>
        <dbReference type="PROSITE" id="PS50883"/>
    </source>
</evidence>
<dbReference type="InterPro" id="IPR000160">
    <property type="entry name" value="GGDEF_dom"/>
</dbReference>
<dbReference type="CDD" id="cd01949">
    <property type="entry name" value="GGDEF"/>
    <property type="match status" value="1"/>
</dbReference>
<dbReference type="Gene3D" id="3.20.20.450">
    <property type="entry name" value="EAL domain"/>
    <property type="match status" value="1"/>
</dbReference>
<accession>A0A4P7P376</accession>
<keyword evidence="2" id="KW-1133">Transmembrane helix</keyword>
<dbReference type="InterPro" id="IPR035919">
    <property type="entry name" value="EAL_sf"/>
</dbReference>
<dbReference type="SUPFAM" id="SSF55073">
    <property type="entry name" value="Nucleotide cyclase"/>
    <property type="match status" value="1"/>
</dbReference>
<evidence type="ECO:0000313" key="6">
    <source>
        <dbReference type="Proteomes" id="UP000296201"/>
    </source>
</evidence>
<dbReference type="PANTHER" id="PTHR44757:SF2">
    <property type="entry name" value="BIOFILM ARCHITECTURE MAINTENANCE PROTEIN MBAA"/>
    <property type="match status" value="1"/>
</dbReference>
<evidence type="ECO:0000313" key="5">
    <source>
        <dbReference type="EMBL" id="QBZ83802.1"/>
    </source>
</evidence>
<feature type="coiled-coil region" evidence="1">
    <location>
        <begin position="210"/>
        <end position="237"/>
    </location>
</feature>
<dbReference type="CDD" id="cd01948">
    <property type="entry name" value="EAL"/>
    <property type="match status" value="1"/>
</dbReference>
<dbReference type="PANTHER" id="PTHR44757">
    <property type="entry name" value="DIGUANYLATE CYCLASE DGCP"/>
    <property type="match status" value="1"/>
</dbReference>
<keyword evidence="5" id="KW-0378">Hydrolase</keyword>
<dbReference type="OrthoDB" id="9813913at2"/>
<dbReference type="PROSITE" id="PS50887">
    <property type="entry name" value="GGDEF"/>
    <property type="match status" value="1"/>
</dbReference>
<dbReference type="Pfam" id="PF00990">
    <property type="entry name" value="GGDEF"/>
    <property type="match status" value="1"/>
</dbReference>
<sequence length="788" mass="90002">MHKNSNKFINYLVIGYSFVIILVTISAGIFFNYEQKISHAFQTYSENNAFQNNINALFNSATQRSILMVRMINTKDIFEIDELHLQMFAHEQHVIQNLMALRKNTVREDQKDLLSKAGQVMTQNRTYQESVYNLLMENKKQAALNQLVDVTLPLQKQVISILNQLKKGYEAEIQRSQKRFAFLISEMRNLILLVAIPILLSIFVIAMLSIRRLKRFANTQQELLENLEDRVNKRTHELQLDRNLMHNLNEAIGIFDENDQLHISNKKLTELRLSNNLDNSHSVWELLSKAFLNLDILDIQQQLAIQGAWRGEAALTNHSQQYLIIDIARVQDSSLPGIYYSIILTDITELKGIQNQLEFTANYDVVTQLPNRHSFNYEIYNLIQKSPNAPFHLFYLDLNDFKWVNDHLGHAVGDEFLWEVGLAFKQALPPGQFIARLGGDEFAIIIQKPMQPADLRQLANQLLAKLRKVNQKQNTGHEVGCSIGISSYPEHGNTPEILLKHADYAMYCAKKEGDLPCYLFSQEMSEQLSYLHEIEESLHLAVREKQFQVHYQPQYSLNTLELVGAEALVRWPRKNRMVPPGEFIPLAEKFGLINQIGEFVFDTAVKQINQWSHCNVALPRVAINTSSTQLLTGNFGAFVEQTLSTNQLAADRIDIEVTESVMMKNIEHNGAGENDTSCLSILQEKGLEISIDDFGTGYSSLSYIKHLNVDRIKIDKSFIDDIEFKPEARSIVKAIINMGHSLGLKVLAEGIETPNQLDILKSLNCDEGQGFLFSKPLDAEKFEMKCLS</sequence>
<keyword evidence="6" id="KW-1185">Reference proteome</keyword>
<dbReference type="GO" id="GO:0071111">
    <property type="term" value="F:cyclic-guanylate-specific phosphodiesterase activity"/>
    <property type="evidence" value="ECO:0007669"/>
    <property type="project" value="UniProtKB-EC"/>
</dbReference>
<dbReference type="EC" id="3.1.4.52" evidence="5"/>
<reference evidence="5 6" key="1">
    <citation type="submission" date="2018-08" db="EMBL/GenBank/DDBJ databases">
        <title>Horizontal acquisition of hydrogen conversion ability and other habitat adaptations in Hydrogenovibrio crunogenus strains.</title>
        <authorList>
            <person name="Gonnella G."/>
            <person name="Adam N."/>
            <person name="Perner M."/>
        </authorList>
    </citation>
    <scope>NUCLEOTIDE SEQUENCE [LARGE SCALE GENOMIC DNA]</scope>
    <source>
        <strain evidence="5 6">SP-41</strain>
    </source>
</reference>
<dbReference type="NCBIfam" id="TIGR00254">
    <property type="entry name" value="GGDEF"/>
    <property type="match status" value="1"/>
</dbReference>
<dbReference type="Pfam" id="PF00563">
    <property type="entry name" value="EAL"/>
    <property type="match status" value="1"/>
</dbReference>
<feature type="domain" description="GGDEF" evidence="4">
    <location>
        <begin position="389"/>
        <end position="522"/>
    </location>
</feature>
<keyword evidence="1" id="KW-0175">Coiled coil</keyword>
<protein>
    <submittedName>
        <fullName evidence="5">Cyclic di-GMP phosphodiesterase Gmr</fullName>
        <ecNumber evidence="5">3.1.4.52</ecNumber>
    </submittedName>
</protein>
<gene>
    <name evidence="5" type="primary">gmr_2</name>
    <name evidence="5" type="ORF">GHNINEIG_01864</name>
</gene>
<evidence type="ECO:0000256" key="2">
    <source>
        <dbReference type="SAM" id="Phobius"/>
    </source>
</evidence>
<evidence type="ECO:0000259" key="4">
    <source>
        <dbReference type="PROSITE" id="PS50887"/>
    </source>
</evidence>
<dbReference type="InterPro" id="IPR043128">
    <property type="entry name" value="Rev_trsase/Diguanyl_cyclase"/>
</dbReference>
<dbReference type="InterPro" id="IPR001633">
    <property type="entry name" value="EAL_dom"/>
</dbReference>
<keyword evidence="2" id="KW-0812">Transmembrane</keyword>
<dbReference type="SMART" id="SM00052">
    <property type="entry name" value="EAL"/>
    <property type="match status" value="1"/>
</dbReference>
<dbReference type="InterPro" id="IPR029787">
    <property type="entry name" value="Nucleotide_cyclase"/>
</dbReference>
<dbReference type="Gene3D" id="3.30.70.270">
    <property type="match status" value="1"/>
</dbReference>
<proteinExistence type="predicted"/>
<dbReference type="InterPro" id="IPR052155">
    <property type="entry name" value="Biofilm_reg_signaling"/>
</dbReference>
<organism evidence="5 6">
    <name type="scientific">Hydrogenovibrio crunogenus</name>
    <dbReference type="NCBI Taxonomy" id="39765"/>
    <lineage>
        <taxon>Bacteria</taxon>
        <taxon>Pseudomonadati</taxon>
        <taxon>Pseudomonadota</taxon>
        <taxon>Gammaproteobacteria</taxon>
        <taxon>Thiotrichales</taxon>
        <taxon>Piscirickettsiaceae</taxon>
        <taxon>Hydrogenovibrio</taxon>
    </lineage>
</organism>
<dbReference type="SUPFAM" id="SSF141868">
    <property type="entry name" value="EAL domain-like"/>
    <property type="match status" value="1"/>
</dbReference>
<keyword evidence="2" id="KW-0472">Membrane</keyword>
<dbReference type="RefSeq" id="WP_135796395.1">
    <property type="nucleotide sequence ID" value="NZ_CP032096.1"/>
</dbReference>
<name>A0A4P7P376_9GAMM</name>
<feature type="domain" description="EAL" evidence="3">
    <location>
        <begin position="531"/>
        <end position="788"/>
    </location>
</feature>
<dbReference type="Proteomes" id="UP000296201">
    <property type="component" value="Chromosome"/>
</dbReference>
<feature type="transmembrane region" description="Helical" evidence="2">
    <location>
        <begin position="190"/>
        <end position="210"/>
    </location>
</feature>
<dbReference type="AlphaFoldDB" id="A0A4P7P376"/>
<dbReference type="EMBL" id="CP032096">
    <property type="protein sequence ID" value="QBZ83802.1"/>
    <property type="molecule type" value="Genomic_DNA"/>
</dbReference>
<dbReference type="SMART" id="SM00267">
    <property type="entry name" value="GGDEF"/>
    <property type="match status" value="1"/>
</dbReference>